<dbReference type="InterPro" id="IPR004087">
    <property type="entry name" value="KH_dom"/>
</dbReference>
<reference evidence="5" key="1">
    <citation type="submission" date="2021-06" db="EMBL/GenBank/DDBJ databases">
        <title>Parelaphostrongylus tenuis whole genome reference sequence.</title>
        <authorList>
            <person name="Garwood T.J."/>
            <person name="Larsen P.A."/>
            <person name="Fountain-Jones N.M."/>
            <person name="Garbe J.R."/>
            <person name="Macchietto M.G."/>
            <person name="Kania S.A."/>
            <person name="Gerhold R.W."/>
            <person name="Richards J.E."/>
            <person name="Wolf T.M."/>
        </authorList>
    </citation>
    <scope>NUCLEOTIDE SEQUENCE</scope>
    <source>
        <strain evidence="5">MNPRO001-30</strain>
        <tissue evidence="5">Meninges</tissue>
    </source>
</reference>
<evidence type="ECO:0000313" key="6">
    <source>
        <dbReference type="Proteomes" id="UP001196413"/>
    </source>
</evidence>
<proteinExistence type="predicted"/>
<evidence type="ECO:0000256" key="2">
    <source>
        <dbReference type="PROSITE-ProRule" id="PRU00117"/>
    </source>
</evidence>
<dbReference type="Proteomes" id="UP001196413">
    <property type="component" value="Unassembled WGS sequence"/>
</dbReference>
<dbReference type="SMART" id="SM00322">
    <property type="entry name" value="KH"/>
    <property type="match status" value="1"/>
</dbReference>
<feature type="region of interest" description="Disordered" evidence="3">
    <location>
        <begin position="135"/>
        <end position="171"/>
    </location>
</feature>
<dbReference type="GO" id="GO:0005634">
    <property type="term" value="C:nucleus"/>
    <property type="evidence" value="ECO:0007669"/>
    <property type="project" value="TreeGrafter"/>
</dbReference>
<dbReference type="EMBL" id="JAHQIW010000226">
    <property type="protein sequence ID" value="KAJ1346816.1"/>
    <property type="molecule type" value="Genomic_DNA"/>
</dbReference>
<dbReference type="InterPro" id="IPR036612">
    <property type="entry name" value="KH_dom_type_1_sf"/>
</dbReference>
<keyword evidence="6" id="KW-1185">Reference proteome</keyword>
<comment type="caution">
    <text evidence="5">The sequence shown here is derived from an EMBL/GenBank/DDBJ whole genome shotgun (WGS) entry which is preliminary data.</text>
</comment>
<dbReference type="GO" id="GO:0003729">
    <property type="term" value="F:mRNA binding"/>
    <property type="evidence" value="ECO:0007669"/>
    <property type="project" value="TreeGrafter"/>
</dbReference>
<dbReference type="Pfam" id="PF22675">
    <property type="entry name" value="KH-I_KHDC4-BBP"/>
    <property type="match status" value="1"/>
</dbReference>
<feature type="compositionally biased region" description="Polar residues" evidence="3">
    <location>
        <begin position="144"/>
        <end position="155"/>
    </location>
</feature>
<organism evidence="5 6">
    <name type="scientific">Parelaphostrongylus tenuis</name>
    <name type="common">Meningeal worm</name>
    <dbReference type="NCBI Taxonomy" id="148309"/>
    <lineage>
        <taxon>Eukaryota</taxon>
        <taxon>Metazoa</taxon>
        <taxon>Ecdysozoa</taxon>
        <taxon>Nematoda</taxon>
        <taxon>Chromadorea</taxon>
        <taxon>Rhabditida</taxon>
        <taxon>Rhabditina</taxon>
        <taxon>Rhabditomorpha</taxon>
        <taxon>Strongyloidea</taxon>
        <taxon>Metastrongylidae</taxon>
        <taxon>Parelaphostrongylus</taxon>
    </lineage>
</organism>
<name>A0AAD5MFP6_PARTN</name>
<evidence type="ECO:0000313" key="5">
    <source>
        <dbReference type="EMBL" id="KAJ1346816.1"/>
    </source>
</evidence>
<protein>
    <recommendedName>
        <fullName evidence="4">K Homology domain-containing protein</fullName>
    </recommendedName>
</protein>
<dbReference type="PANTHER" id="PTHR11208">
    <property type="entry name" value="RNA-BINDING PROTEIN RELATED"/>
    <property type="match status" value="1"/>
</dbReference>
<evidence type="ECO:0000256" key="3">
    <source>
        <dbReference type="SAM" id="MobiDB-lite"/>
    </source>
</evidence>
<dbReference type="AlphaFoldDB" id="A0AAD5MFP6"/>
<evidence type="ECO:0000256" key="1">
    <source>
        <dbReference type="ARBA" id="ARBA00022884"/>
    </source>
</evidence>
<keyword evidence="1 2" id="KW-0694">RNA-binding</keyword>
<dbReference type="PROSITE" id="PS50084">
    <property type="entry name" value="KH_TYPE_1"/>
    <property type="match status" value="1"/>
</dbReference>
<gene>
    <name evidence="5" type="ORF">KIN20_001719</name>
</gene>
<evidence type="ECO:0000259" key="4">
    <source>
        <dbReference type="SMART" id="SM00322"/>
    </source>
</evidence>
<dbReference type="InterPro" id="IPR055256">
    <property type="entry name" value="KH_1_KHDC4/BBP-like"/>
</dbReference>
<sequence>MKPRLDGGYQTTERRELLLHGRTGDCIAAHAHQLVLELWWNELTKPPTAQLVKIDGDEKTFDHNPFSKQLAEYVVPKRLDAIMQHSLPHKRESLEESTISVVETQQIRVLRLIAEVLERRSILCGSVRTRAKQRRTMKTKSTHSVHQQALKTTSNLRRREDNNPRTVTAQQERDCINAPSSANNTPITLQESQAIRILEIVEKATECGITMSLKVYIPSPPPEVKCNYVGRIIGPNGMTIREFQRATRCQITIHGRGSVRDRKLLRQLRYRSGREHLSEDTHVLVEAE</sequence>
<dbReference type="PANTHER" id="PTHR11208:SF125">
    <property type="entry name" value="KH DOMAIN-CONTAINING RNA-BINDING PROTEIN QKI"/>
    <property type="match status" value="1"/>
</dbReference>
<accession>A0AAD5MFP6</accession>
<feature type="domain" description="K Homology" evidence="4">
    <location>
        <begin position="209"/>
        <end position="274"/>
    </location>
</feature>
<dbReference type="SUPFAM" id="SSF54791">
    <property type="entry name" value="Eukaryotic type KH-domain (KH-domain type I)"/>
    <property type="match status" value="1"/>
</dbReference>
<dbReference type="GO" id="GO:0048024">
    <property type="term" value="P:regulation of mRNA splicing, via spliceosome"/>
    <property type="evidence" value="ECO:0007669"/>
    <property type="project" value="TreeGrafter"/>
</dbReference>
<dbReference type="InterPro" id="IPR045071">
    <property type="entry name" value="BBP-like"/>
</dbReference>
<dbReference type="Gene3D" id="3.30.1370.10">
    <property type="entry name" value="K Homology domain, type 1"/>
    <property type="match status" value="1"/>
</dbReference>